<evidence type="ECO:0000256" key="1">
    <source>
        <dbReference type="ARBA" id="ARBA00008779"/>
    </source>
</evidence>
<dbReference type="GO" id="GO:0046872">
    <property type="term" value="F:metal ion binding"/>
    <property type="evidence" value="ECO:0007669"/>
    <property type="project" value="UniProtKB-KW"/>
</dbReference>
<name>A0A517MFP7_9BACT</name>
<comment type="similarity">
    <text evidence="1">Belongs to the sulfatase family.</text>
</comment>
<dbReference type="KEGG" id="rml:FF011L_24920"/>
<dbReference type="PANTHER" id="PTHR42693:SF53">
    <property type="entry name" value="ENDO-4-O-SULFATASE"/>
    <property type="match status" value="1"/>
</dbReference>
<evidence type="ECO:0000256" key="4">
    <source>
        <dbReference type="ARBA" id="ARBA00022837"/>
    </source>
</evidence>
<dbReference type="SUPFAM" id="SSF53649">
    <property type="entry name" value="Alkaline phosphatase-like"/>
    <property type="match status" value="1"/>
</dbReference>
<feature type="chain" id="PRO_5022102802" evidence="5">
    <location>
        <begin position="28"/>
        <end position="528"/>
    </location>
</feature>
<keyword evidence="2" id="KW-0479">Metal-binding</keyword>
<organism evidence="7 8">
    <name type="scientific">Roseimaritima multifibrata</name>
    <dbReference type="NCBI Taxonomy" id="1930274"/>
    <lineage>
        <taxon>Bacteria</taxon>
        <taxon>Pseudomonadati</taxon>
        <taxon>Planctomycetota</taxon>
        <taxon>Planctomycetia</taxon>
        <taxon>Pirellulales</taxon>
        <taxon>Pirellulaceae</taxon>
        <taxon>Roseimaritima</taxon>
    </lineage>
</organism>
<feature type="signal peptide" evidence="5">
    <location>
        <begin position="1"/>
        <end position="27"/>
    </location>
</feature>
<keyword evidence="5" id="KW-0732">Signal</keyword>
<dbReference type="Gene3D" id="3.30.1120.10">
    <property type="match status" value="1"/>
</dbReference>
<accession>A0A517MFP7</accession>
<dbReference type="EC" id="3.1.6.1" evidence="7"/>
<keyword evidence="4" id="KW-0106">Calcium</keyword>
<gene>
    <name evidence="7" type="primary">atsA_16</name>
    <name evidence="7" type="ORF">FF011L_24920</name>
</gene>
<dbReference type="OrthoDB" id="9783154at2"/>
<dbReference type="AlphaFoldDB" id="A0A517MFP7"/>
<sequence length="528" mass="59246" precursor="true">MLPFAISLPRRLLTLGLLALTVSSSFADDRTPPNVLLVMVDDLGFSDLGCYGSEIETPHLDRLANAGIRYTQFYNTGRCWPTRASLLTGFYPHAVRRDQVPGIKSGGRGQRPEWGKLLPSYLSQAGYRSYHSGKWHLDGKPLQTGFDRSYYLQDQGRFFSPQTHFKDDVKLPAIPRDSGFYGTTAIADHAIECLQEHAEEHVDAPFFHYVAFTAPHFPLHALPEDIAKYEGRYDEGWEVVRAERWKRIQALGLVNAPISDVERQLGPPYPFPDAIEQLGPGEINRPVPWDDLTAEQKQFQATKMTLHAAMIDRVDQELGRIFAQLREMNAWENTLILFLSDNGASAEIMVRNDGHDPQAAPGSAASYLCLGPGWSTVSNTPFRRHKTLVHEGGISTPLIVHWPARIKADDPLRHDVAHVVDISPTILDVAGVPLPSEIPMPLPGRSLQASFSADQNPSLTRWWLHEGNRAIRIGDWKLVASSGEAWELYDLAKDRAETNDLAKQDPQRVSEMADKWERLWQQQQAAAQ</sequence>
<dbReference type="GO" id="GO:0004065">
    <property type="term" value="F:arylsulfatase activity"/>
    <property type="evidence" value="ECO:0007669"/>
    <property type="project" value="UniProtKB-EC"/>
</dbReference>
<dbReference type="InterPro" id="IPR024607">
    <property type="entry name" value="Sulfatase_CS"/>
</dbReference>
<evidence type="ECO:0000256" key="2">
    <source>
        <dbReference type="ARBA" id="ARBA00022723"/>
    </source>
</evidence>
<keyword evidence="8" id="KW-1185">Reference proteome</keyword>
<evidence type="ECO:0000256" key="5">
    <source>
        <dbReference type="SAM" id="SignalP"/>
    </source>
</evidence>
<dbReference type="InterPro" id="IPR050738">
    <property type="entry name" value="Sulfatase"/>
</dbReference>
<dbReference type="InterPro" id="IPR000917">
    <property type="entry name" value="Sulfatase_N"/>
</dbReference>
<evidence type="ECO:0000259" key="6">
    <source>
        <dbReference type="Pfam" id="PF00884"/>
    </source>
</evidence>
<keyword evidence="3 7" id="KW-0378">Hydrolase</keyword>
<protein>
    <submittedName>
        <fullName evidence="7">Arylsulfatase</fullName>
        <ecNumber evidence="7">3.1.6.1</ecNumber>
    </submittedName>
</protein>
<dbReference type="Proteomes" id="UP000320672">
    <property type="component" value="Chromosome"/>
</dbReference>
<proteinExistence type="inferred from homology"/>
<dbReference type="InterPro" id="IPR017850">
    <property type="entry name" value="Alkaline_phosphatase_core_sf"/>
</dbReference>
<dbReference type="PROSITE" id="PS00149">
    <property type="entry name" value="SULFATASE_2"/>
    <property type="match status" value="1"/>
</dbReference>
<evidence type="ECO:0000256" key="3">
    <source>
        <dbReference type="ARBA" id="ARBA00022801"/>
    </source>
</evidence>
<dbReference type="EMBL" id="CP036262">
    <property type="protein sequence ID" value="QDS93719.1"/>
    <property type="molecule type" value="Genomic_DNA"/>
</dbReference>
<dbReference type="Gene3D" id="3.40.720.10">
    <property type="entry name" value="Alkaline Phosphatase, subunit A"/>
    <property type="match status" value="1"/>
</dbReference>
<evidence type="ECO:0000313" key="7">
    <source>
        <dbReference type="EMBL" id="QDS93719.1"/>
    </source>
</evidence>
<evidence type="ECO:0000313" key="8">
    <source>
        <dbReference type="Proteomes" id="UP000320672"/>
    </source>
</evidence>
<dbReference type="CDD" id="cd16025">
    <property type="entry name" value="PAS_like"/>
    <property type="match status" value="1"/>
</dbReference>
<dbReference type="Pfam" id="PF00884">
    <property type="entry name" value="Sulfatase"/>
    <property type="match status" value="1"/>
</dbReference>
<reference evidence="7 8" key="1">
    <citation type="submission" date="2019-02" db="EMBL/GenBank/DDBJ databases">
        <title>Deep-cultivation of Planctomycetes and their phenomic and genomic characterization uncovers novel biology.</title>
        <authorList>
            <person name="Wiegand S."/>
            <person name="Jogler M."/>
            <person name="Boedeker C."/>
            <person name="Pinto D."/>
            <person name="Vollmers J."/>
            <person name="Rivas-Marin E."/>
            <person name="Kohn T."/>
            <person name="Peeters S.H."/>
            <person name="Heuer A."/>
            <person name="Rast P."/>
            <person name="Oberbeckmann S."/>
            <person name="Bunk B."/>
            <person name="Jeske O."/>
            <person name="Meyerdierks A."/>
            <person name="Storesund J.E."/>
            <person name="Kallscheuer N."/>
            <person name="Luecker S."/>
            <person name="Lage O.M."/>
            <person name="Pohl T."/>
            <person name="Merkel B.J."/>
            <person name="Hornburger P."/>
            <person name="Mueller R.-W."/>
            <person name="Bruemmer F."/>
            <person name="Labrenz M."/>
            <person name="Spormann A.M."/>
            <person name="Op den Camp H."/>
            <person name="Overmann J."/>
            <person name="Amann R."/>
            <person name="Jetten M.S.M."/>
            <person name="Mascher T."/>
            <person name="Medema M.H."/>
            <person name="Devos D.P."/>
            <person name="Kaster A.-K."/>
            <person name="Ovreas L."/>
            <person name="Rohde M."/>
            <person name="Galperin M.Y."/>
            <person name="Jogler C."/>
        </authorList>
    </citation>
    <scope>NUCLEOTIDE SEQUENCE [LARGE SCALE GENOMIC DNA]</scope>
    <source>
        <strain evidence="7 8">FF011L</strain>
    </source>
</reference>
<dbReference type="PANTHER" id="PTHR42693">
    <property type="entry name" value="ARYLSULFATASE FAMILY MEMBER"/>
    <property type="match status" value="1"/>
</dbReference>
<dbReference type="RefSeq" id="WP_145351828.1">
    <property type="nucleotide sequence ID" value="NZ_CP036262.1"/>
</dbReference>
<feature type="domain" description="Sulfatase N-terminal" evidence="6">
    <location>
        <begin position="33"/>
        <end position="432"/>
    </location>
</feature>